<accession>A0A9P8M3A5</accession>
<keyword evidence="3" id="KW-1185">Reference proteome</keyword>
<organism evidence="2 3">
    <name type="scientific">Metarhizium humberi</name>
    <dbReference type="NCBI Taxonomy" id="2596975"/>
    <lineage>
        <taxon>Eukaryota</taxon>
        <taxon>Fungi</taxon>
        <taxon>Dikarya</taxon>
        <taxon>Ascomycota</taxon>
        <taxon>Pezizomycotina</taxon>
        <taxon>Sordariomycetes</taxon>
        <taxon>Hypocreomycetidae</taxon>
        <taxon>Hypocreales</taxon>
        <taxon>Clavicipitaceae</taxon>
        <taxon>Metarhizium</taxon>
    </lineage>
</organism>
<dbReference type="EMBL" id="JACEFI010000020">
    <property type="protein sequence ID" value="KAH0593591.1"/>
    <property type="molecule type" value="Genomic_DNA"/>
</dbReference>
<reference evidence="2 3" key="1">
    <citation type="submission" date="2020-07" db="EMBL/GenBank/DDBJ databases">
        <title>Metarhizium humberi genome.</title>
        <authorList>
            <person name="Lysoe E."/>
        </authorList>
    </citation>
    <scope>NUCLEOTIDE SEQUENCE [LARGE SCALE GENOMIC DNA]</scope>
    <source>
        <strain evidence="2 3">ESALQ1638</strain>
    </source>
</reference>
<evidence type="ECO:0000313" key="2">
    <source>
        <dbReference type="EMBL" id="KAH0593591.1"/>
    </source>
</evidence>
<evidence type="ECO:0000313" key="3">
    <source>
        <dbReference type="Proteomes" id="UP000764110"/>
    </source>
</evidence>
<feature type="region of interest" description="Disordered" evidence="1">
    <location>
        <begin position="446"/>
        <end position="466"/>
    </location>
</feature>
<feature type="compositionally biased region" description="Low complexity" evidence="1">
    <location>
        <begin position="401"/>
        <end position="415"/>
    </location>
</feature>
<dbReference type="Proteomes" id="UP000764110">
    <property type="component" value="Unassembled WGS sequence"/>
</dbReference>
<feature type="compositionally biased region" description="Basic and acidic residues" evidence="1">
    <location>
        <begin position="219"/>
        <end position="231"/>
    </location>
</feature>
<proteinExistence type="predicted"/>
<evidence type="ECO:0000256" key="1">
    <source>
        <dbReference type="SAM" id="MobiDB-lite"/>
    </source>
</evidence>
<feature type="compositionally biased region" description="Polar residues" evidence="1">
    <location>
        <begin position="287"/>
        <end position="328"/>
    </location>
</feature>
<feature type="compositionally biased region" description="Low complexity" evidence="1">
    <location>
        <begin position="340"/>
        <end position="351"/>
    </location>
</feature>
<name>A0A9P8M3A5_9HYPO</name>
<sequence length="707" mass="75558">MSAAARRGLEHALGWLAKVAGTAPEADVELLPCIHSSISGVLDSMWNPKHYNMRSSQENLVNGVEDPSAFFVVFKSARPSSSPSLRSRINCDSNNVDSVNAYLPSVSACNVQHYDSLAISTSTPALTGSQADNAMAKAIEAKSLSDINDTANKPAQYFESAAGGQKQDPLVLYISRVVGLNVVILSPIIPNERVVSAEDVKSALYLVHVDNPVPAPVRGEAECRSSQDTRRLPQSIIPRRPVGGSDRPLTPESSPSASQSHQPSAIEAPGRTLYGLHTAMPPKKPVGSQSSPRTSTETSASAQIASKDSSDPQEPSGNTQTHCINSISVPRPDTSLPPTNSGNQSSLSNSQPISQAHSRSPSPRKHSTASTDMPLTLTLTRQNPAAQKWTVGYVRLPELESSSGDGDTASTSTTSPMQHPPIDIEIIQSGYAKFREHCVRKYSPTESGDLKAAAGSTARGSMDHQSSMYGNKEALHRRVAMNYSNSLLTNAKEFARNLTRNRSDSAASVSSYKSDTAVKPDTICTFGSPPEGMKARGYTFVSPWEGQCHFSTGKHGNSLQCFYIPPATATVYSNSLVKTSHSESTLISTLSYNLALSPVQAKGPTGVLGKFIDGCSKSRKSNIPSDSRYESSFTSLGAERAGGGLNGREAKLATLTIYDDGLKMLDLLVAANIGVFWRTWEKFAPASTEQKHASEAQIPFPSIEDDS</sequence>
<feature type="region of interest" description="Disordered" evidence="1">
    <location>
        <begin position="215"/>
        <end position="371"/>
    </location>
</feature>
<protein>
    <submittedName>
        <fullName evidence="2">Uncharacterized protein</fullName>
    </submittedName>
</protein>
<feature type="region of interest" description="Disordered" evidence="1">
    <location>
        <begin position="398"/>
        <end position="420"/>
    </location>
</feature>
<comment type="caution">
    <text evidence="2">The sequence shown here is derived from an EMBL/GenBank/DDBJ whole genome shotgun (WGS) entry which is preliminary data.</text>
</comment>
<feature type="compositionally biased region" description="Polar residues" evidence="1">
    <location>
        <begin position="352"/>
        <end position="361"/>
    </location>
</feature>
<feature type="compositionally biased region" description="Low complexity" evidence="1">
    <location>
        <begin position="253"/>
        <end position="265"/>
    </location>
</feature>
<dbReference type="AlphaFoldDB" id="A0A9P8M3A5"/>
<gene>
    <name evidence="2" type="ORF">MHUMG1_08729</name>
</gene>